<dbReference type="GO" id="GO:0016887">
    <property type="term" value="F:ATP hydrolysis activity"/>
    <property type="evidence" value="ECO:0007669"/>
    <property type="project" value="InterPro"/>
</dbReference>
<evidence type="ECO:0000313" key="4">
    <source>
        <dbReference type="Proteomes" id="UP001163823"/>
    </source>
</evidence>
<evidence type="ECO:0000313" key="3">
    <source>
        <dbReference type="EMBL" id="KAJ7951053.1"/>
    </source>
</evidence>
<comment type="similarity">
    <text evidence="1">Belongs to the arsA ATPase family.</text>
</comment>
<dbReference type="Gene3D" id="3.40.50.300">
    <property type="entry name" value="P-loop containing nucleotide triphosphate hydrolases"/>
    <property type="match status" value="1"/>
</dbReference>
<evidence type="ECO:0000259" key="2">
    <source>
        <dbReference type="Pfam" id="PF02374"/>
    </source>
</evidence>
<organism evidence="3 4">
    <name type="scientific">Quillaja saponaria</name>
    <name type="common">Soap bark tree</name>
    <dbReference type="NCBI Taxonomy" id="32244"/>
    <lineage>
        <taxon>Eukaryota</taxon>
        <taxon>Viridiplantae</taxon>
        <taxon>Streptophyta</taxon>
        <taxon>Embryophyta</taxon>
        <taxon>Tracheophyta</taxon>
        <taxon>Spermatophyta</taxon>
        <taxon>Magnoliopsida</taxon>
        <taxon>eudicotyledons</taxon>
        <taxon>Gunneridae</taxon>
        <taxon>Pentapetalae</taxon>
        <taxon>rosids</taxon>
        <taxon>fabids</taxon>
        <taxon>Fabales</taxon>
        <taxon>Quillajaceae</taxon>
        <taxon>Quillaja</taxon>
    </lineage>
</organism>
<dbReference type="InterPro" id="IPR016300">
    <property type="entry name" value="ATPase_ArsA/GET3"/>
</dbReference>
<sequence>MADQEDLPEGTVQNILDQESLKWVFVGGKGGVGKTTCSSILSILLARVRSSVLIISTDPAHNLSDAFQQRFTKSPTLVNGFTNLYAMEVDPTVEHEEMGGSEGMDSLVSDLANSIPGIDEAMSFAEMLKLVQTMDYSVIVFDTAPTGHTLRLLQFPSTLEKGLAKMMSLKNKFGGLFTQDMTTFVCVCIPEFLSLYETERLVQELTKFEIDTHNIIINQMLNPKLLKARMKMQKKYLDQFYMLYDDFHITKLPLLPEEVTGVEALKAFSRHFVSPVSTTS</sequence>
<dbReference type="CDD" id="cd02035">
    <property type="entry name" value="ArsA"/>
    <property type="match status" value="1"/>
</dbReference>
<feature type="domain" description="ArsA/GET3 Anion-transporting ATPase-like" evidence="2">
    <location>
        <begin position="22"/>
        <end position="178"/>
    </location>
</feature>
<dbReference type="GO" id="GO:0071816">
    <property type="term" value="P:tail-anchored membrane protein insertion into ER membrane"/>
    <property type="evidence" value="ECO:0007669"/>
    <property type="project" value="TreeGrafter"/>
</dbReference>
<dbReference type="KEGG" id="qsa:O6P43_027155"/>
<dbReference type="EMBL" id="JARAOO010000011">
    <property type="protein sequence ID" value="KAJ7951053.1"/>
    <property type="molecule type" value="Genomic_DNA"/>
</dbReference>
<dbReference type="PANTHER" id="PTHR10803">
    <property type="entry name" value="ARSENICAL PUMP-DRIVING ATPASE ARSENITE-TRANSLOCATING ATPASE"/>
    <property type="match status" value="1"/>
</dbReference>
<gene>
    <name evidence="3" type="ORF">O6P43_027155</name>
</gene>
<comment type="caution">
    <text evidence="3">The sequence shown here is derived from an EMBL/GenBank/DDBJ whole genome shotgun (WGS) entry which is preliminary data.</text>
</comment>
<feature type="domain" description="ArsA/GET3 Anion-transporting ATPase-like" evidence="2">
    <location>
        <begin position="179"/>
        <end position="271"/>
    </location>
</feature>
<reference evidence="3" key="1">
    <citation type="journal article" date="2023" name="Science">
        <title>Elucidation of the pathway for biosynthesis of saponin adjuvants from the soapbark tree.</title>
        <authorList>
            <person name="Reed J."/>
            <person name="Orme A."/>
            <person name="El-Demerdash A."/>
            <person name="Owen C."/>
            <person name="Martin L.B.B."/>
            <person name="Misra R.C."/>
            <person name="Kikuchi S."/>
            <person name="Rejzek M."/>
            <person name="Martin A.C."/>
            <person name="Harkess A."/>
            <person name="Leebens-Mack J."/>
            <person name="Louveau T."/>
            <person name="Stephenson M.J."/>
            <person name="Osbourn A."/>
        </authorList>
    </citation>
    <scope>NUCLEOTIDE SEQUENCE</scope>
    <source>
        <strain evidence="3">S10</strain>
    </source>
</reference>
<evidence type="ECO:0000256" key="1">
    <source>
        <dbReference type="ARBA" id="ARBA00011040"/>
    </source>
</evidence>
<dbReference type="Proteomes" id="UP001163823">
    <property type="component" value="Chromosome 11"/>
</dbReference>
<dbReference type="NCBIfam" id="TIGR00345">
    <property type="entry name" value="GET3_arsA_TRC40"/>
    <property type="match status" value="1"/>
</dbReference>
<keyword evidence="4" id="KW-1185">Reference proteome</keyword>
<name>A0AAD7L499_QUISA</name>
<dbReference type="SUPFAM" id="SSF52540">
    <property type="entry name" value="P-loop containing nucleoside triphosphate hydrolases"/>
    <property type="match status" value="1"/>
</dbReference>
<dbReference type="PANTHER" id="PTHR10803:SF3">
    <property type="entry name" value="ATPASE GET3"/>
    <property type="match status" value="1"/>
</dbReference>
<accession>A0AAD7L499</accession>
<dbReference type="GO" id="GO:0005524">
    <property type="term" value="F:ATP binding"/>
    <property type="evidence" value="ECO:0007669"/>
    <property type="project" value="InterPro"/>
</dbReference>
<proteinExistence type="inferred from homology"/>
<dbReference type="GO" id="GO:0043529">
    <property type="term" value="C:GET complex"/>
    <property type="evidence" value="ECO:0007669"/>
    <property type="project" value="TreeGrafter"/>
</dbReference>
<protein>
    <submittedName>
        <fullName evidence="3">ATPase</fullName>
    </submittedName>
</protein>
<dbReference type="InterPro" id="IPR025723">
    <property type="entry name" value="ArsA/GET3_ATPase-like"/>
</dbReference>
<dbReference type="Pfam" id="PF02374">
    <property type="entry name" value="ArsA_ATPase"/>
    <property type="match status" value="2"/>
</dbReference>
<dbReference type="AlphaFoldDB" id="A0AAD7L499"/>
<dbReference type="InterPro" id="IPR027417">
    <property type="entry name" value="P-loop_NTPase"/>
</dbReference>